<feature type="region of interest" description="Disordered" evidence="7">
    <location>
        <begin position="18"/>
        <end position="42"/>
    </location>
</feature>
<feature type="domain" description="Nudix hydrolase" evidence="8">
    <location>
        <begin position="386"/>
        <end position="524"/>
    </location>
</feature>
<dbReference type="Gene3D" id="3.90.79.10">
    <property type="entry name" value="Nucleoside Triphosphate Pyrophosphohydrolase"/>
    <property type="match status" value="1"/>
</dbReference>
<dbReference type="PANTHER" id="PTHR12992:SF24">
    <property type="entry name" value="PEROXISOMAL COENZYME A DIPHOSPHATASE NUDT7"/>
    <property type="match status" value="1"/>
</dbReference>
<evidence type="ECO:0000256" key="3">
    <source>
        <dbReference type="ARBA" id="ARBA00022723"/>
    </source>
</evidence>
<feature type="region of interest" description="Disordered" evidence="7">
    <location>
        <begin position="680"/>
        <end position="714"/>
    </location>
</feature>
<gene>
    <name evidence="9" type="ORF">Vretimale_16262</name>
</gene>
<comment type="cofactor">
    <cofactor evidence="2">
        <name>Mg(2+)</name>
        <dbReference type="ChEBI" id="CHEBI:18420"/>
    </cofactor>
</comment>
<evidence type="ECO:0000256" key="4">
    <source>
        <dbReference type="ARBA" id="ARBA00022801"/>
    </source>
</evidence>
<comment type="caution">
    <text evidence="9">The sequence shown here is derived from an EMBL/GenBank/DDBJ whole genome shotgun (WGS) entry which is preliminary data.</text>
</comment>
<dbReference type="PROSITE" id="PS51462">
    <property type="entry name" value="NUDIX"/>
    <property type="match status" value="1"/>
</dbReference>
<feature type="compositionally biased region" description="Acidic residues" evidence="7">
    <location>
        <begin position="702"/>
        <end position="714"/>
    </location>
</feature>
<dbReference type="PANTHER" id="PTHR12992">
    <property type="entry name" value="NUDIX HYDROLASE"/>
    <property type="match status" value="1"/>
</dbReference>
<keyword evidence="3" id="KW-0479">Metal-binding</keyword>
<proteinExistence type="predicted"/>
<feature type="region of interest" description="Disordered" evidence="7">
    <location>
        <begin position="299"/>
        <end position="346"/>
    </location>
</feature>
<evidence type="ECO:0000256" key="2">
    <source>
        <dbReference type="ARBA" id="ARBA00001946"/>
    </source>
</evidence>
<reference evidence="9" key="1">
    <citation type="journal article" date="2021" name="Proc. Natl. Acad. Sci. U.S.A.">
        <title>Three genomes in the algal genus Volvox reveal the fate of a haploid sex-determining region after a transition to homothallism.</title>
        <authorList>
            <person name="Yamamoto K."/>
            <person name="Hamaji T."/>
            <person name="Kawai-Toyooka H."/>
            <person name="Matsuzaki R."/>
            <person name="Takahashi F."/>
            <person name="Nishimura Y."/>
            <person name="Kawachi M."/>
            <person name="Noguchi H."/>
            <person name="Minakuchi Y."/>
            <person name="Umen J.G."/>
            <person name="Toyoda A."/>
            <person name="Nozaki H."/>
        </authorList>
    </citation>
    <scope>NUCLEOTIDE SEQUENCE</scope>
    <source>
        <strain evidence="9">NIES-3785</strain>
    </source>
</reference>
<evidence type="ECO:0000313" key="10">
    <source>
        <dbReference type="Proteomes" id="UP000722791"/>
    </source>
</evidence>
<dbReference type="AlphaFoldDB" id="A0A8J4GQQ9"/>
<evidence type="ECO:0000256" key="1">
    <source>
        <dbReference type="ARBA" id="ARBA00001936"/>
    </source>
</evidence>
<dbReference type="GO" id="GO:0015938">
    <property type="term" value="P:coenzyme A catabolic process"/>
    <property type="evidence" value="ECO:0007669"/>
    <property type="project" value="TreeGrafter"/>
</dbReference>
<sequence>MRGPLAINPSKGPWVLRRRESRASAPQTAVPPTEALRRHHRAQNTARQLRSLRPICAALLAKRGAALPVVLLRANAAALSRSSAPDFGLNASRVLGQSPFTRCSAPTPSRYSRRIPHLSCCASLERCECSHGYGCLPGQGSRPPLSLPFRGVNPTRPAAAVTAAATAVAEAASFISIDPAPGDVIGPTPTATGTGALASPDIALSPSYRSQLRLHGAGSERRASVPPQSLHSLLDRWGSGLHRLLRGWKFGLFATACHGGGRVSKISTATEMTRSCVNGGKEGNDNEIEGCCQPTSNCGSATHEARETRDVGGGGHSVAGESSLVRSSEDGGIGGRVEAGRGGGNYDVGVGGESTSTTWPPAEERLAAVVQRLRALPRELYPPVSFRAAAVLVGLFEDQSGVVRVLLTQRSAHLKSHRGEVCLPGGKRDEEDLDDIGTALREAQEELGLDPARVTVLACLPPVLSKHHLSVTPVIALVPADMVPRPNPHEVAAAFTVPLAVFLGQFIDPRVMAEEASRTGASLPAHAAQPPNDSKATGRRTRSRIAAAKASDGAPVAKHPIVGSCLSAAAAGSTAAASSWDGLEDMACAEGGRKLGEDVKFASVVHNFRDIRWGEHEYRIHSFQYGEYDVWGLTATICIDAARLALGREPAFPERCPGGHHYSAFFWDGTALRVRPCAATAPRGPHVEGAGVSATSAAEGTREEDEQEEDEATA</sequence>
<dbReference type="CDD" id="cd03426">
    <property type="entry name" value="NUDIX_CoAse_Nudt7"/>
    <property type="match status" value="1"/>
</dbReference>
<organism evidence="9 10">
    <name type="scientific">Volvox reticuliferus</name>
    <dbReference type="NCBI Taxonomy" id="1737510"/>
    <lineage>
        <taxon>Eukaryota</taxon>
        <taxon>Viridiplantae</taxon>
        <taxon>Chlorophyta</taxon>
        <taxon>core chlorophytes</taxon>
        <taxon>Chlorophyceae</taxon>
        <taxon>CS clade</taxon>
        <taxon>Chlamydomonadales</taxon>
        <taxon>Volvocaceae</taxon>
        <taxon>Volvox</taxon>
    </lineage>
</organism>
<keyword evidence="4" id="KW-0378">Hydrolase</keyword>
<dbReference type="InterPro" id="IPR015797">
    <property type="entry name" value="NUDIX_hydrolase-like_dom_sf"/>
</dbReference>
<dbReference type="EMBL" id="BNCQ01000046">
    <property type="protein sequence ID" value="GIM13101.1"/>
    <property type="molecule type" value="Genomic_DNA"/>
</dbReference>
<evidence type="ECO:0000256" key="6">
    <source>
        <dbReference type="ARBA" id="ARBA00023211"/>
    </source>
</evidence>
<dbReference type="SUPFAM" id="SSF55811">
    <property type="entry name" value="Nudix"/>
    <property type="match status" value="1"/>
</dbReference>
<feature type="compositionally biased region" description="Gly residues" evidence="7">
    <location>
        <begin position="331"/>
        <end position="346"/>
    </location>
</feature>
<comment type="cofactor">
    <cofactor evidence="1">
        <name>Mn(2+)</name>
        <dbReference type="ChEBI" id="CHEBI:29035"/>
    </cofactor>
</comment>
<evidence type="ECO:0000313" key="9">
    <source>
        <dbReference type="EMBL" id="GIM13101.1"/>
    </source>
</evidence>
<dbReference type="Proteomes" id="UP000722791">
    <property type="component" value="Unassembled WGS sequence"/>
</dbReference>
<dbReference type="GO" id="GO:0046872">
    <property type="term" value="F:metal ion binding"/>
    <property type="evidence" value="ECO:0007669"/>
    <property type="project" value="UniProtKB-KW"/>
</dbReference>
<protein>
    <recommendedName>
        <fullName evidence="8">Nudix hydrolase domain-containing protein</fullName>
    </recommendedName>
</protein>
<evidence type="ECO:0000259" key="8">
    <source>
        <dbReference type="PROSITE" id="PS51462"/>
    </source>
</evidence>
<dbReference type="Pfam" id="PF00293">
    <property type="entry name" value="NUDIX"/>
    <property type="match status" value="1"/>
</dbReference>
<evidence type="ECO:0000256" key="7">
    <source>
        <dbReference type="SAM" id="MobiDB-lite"/>
    </source>
</evidence>
<keyword evidence="5" id="KW-0460">Magnesium</keyword>
<feature type="region of interest" description="Disordered" evidence="7">
    <location>
        <begin position="517"/>
        <end position="549"/>
    </location>
</feature>
<dbReference type="GO" id="GO:0010945">
    <property type="term" value="F:coenzyme A diphosphatase activity"/>
    <property type="evidence" value="ECO:0007669"/>
    <property type="project" value="InterPro"/>
</dbReference>
<accession>A0A8J4GQQ9</accession>
<keyword evidence="6" id="KW-0464">Manganese</keyword>
<evidence type="ECO:0000256" key="5">
    <source>
        <dbReference type="ARBA" id="ARBA00022842"/>
    </source>
</evidence>
<name>A0A8J4GQQ9_9CHLO</name>
<dbReference type="InterPro" id="IPR000086">
    <property type="entry name" value="NUDIX_hydrolase_dom"/>
</dbReference>
<dbReference type="InterPro" id="IPR045121">
    <property type="entry name" value="CoAse"/>
</dbReference>